<keyword evidence="1" id="KW-0472">Membrane</keyword>
<dbReference type="EMBL" id="JAHQCS010000038">
    <property type="protein sequence ID" value="MBU9710585.1"/>
    <property type="molecule type" value="Genomic_DNA"/>
</dbReference>
<dbReference type="RefSeq" id="WP_217064478.1">
    <property type="nucleotide sequence ID" value="NZ_JAHQCS010000038.1"/>
</dbReference>
<name>A0ABS6JDR5_9BACI</name>
<protein>
    <submittedName>
        <fullName evidence="2">Uncharacterized protein</fullName>
    </submittedName>
</protein>
<keyword evidence="1" id="KW-0812">Transmembrane</keyword>
<feature type="transmembrane region" description="Helical" evidence="1">
    <location>
        <begin position="53"/>
        <end position="74"/>
    </location>
</feature>
<sequence>MEDKLIRLRQAMDSTTHQGEHFTKKQRLEIRRRIQRGDFPSNHRSGFQPLRHLIMYGFGLIAVAIFLILILAEWENPSIGPASIDISHELNMVLIAESRSEDNSTFRNDIHANRIGVVVINDPQWNIFLENALSFNDSQMVYGGPNAPSDFDMVIQQGNDLEELKLKVWIQDDNSTAHIYYAPFTPKGGIYLMEEEYAQHFKTVLKKIEEDYGDLLEN</sequence>
<proteinExistence type="predicted"/>
<evidence type="ECO:0000256" key="1">
    <source>
        <dbReference type="SAM" id="Phobius"/>
    </source>
</evidence>
<evidence type="ECO:0000313" key="3">
    <source>
        <dbReference type="Proteomes" id="UP000784880"/>
    </source>
</evidence>
<accession>A0ABS6JDR5</accession>
<evidence type="ECO:0000313" key="2">
    <source>
        <dbReference type="EMBL" id="MBU9710585.1"/>
    </source>
</evidence>
<reference evidence="2 3" key="1">
    <citation type="submission" date="2021-06" db="EMBL/GenBank/DDBJ databases">
        <title>Bacillus sp. RD4P76, an endophyte from a halophyte.</title>
        <authorList>
            <person name="Sun J.-Q."/>
        </authorList>
    </citation>
    <scope>NUCLEOTIDE SEQUENCE [LARGE SCALE GENOMIC DNA]</scope>
    <source>
        <strain evidence="2 3">CGMCC 1.15917</strain>
    </source>
</reference>
<gene>
    <name evidence="2" type="ORF">KS419_02360</name>
</gene>
<keyword evidence="1" id="KW-1133">Transmembrane helix</keyword>
<comment type="caution">
    <text evidence="2">The sequence shown here is derived from an EMBL/GenBank/DDBJ whole genome shotgun (WGS) entry which is preliminary data.</text>
</comment>
<dbReference type="Proteomes" id="UP000784880">
    <property type="component" value="Unassembled WGS sequence"/>
</dbReference>
<keyword evidence="3" id="KW-1185">Reference proteome</keyword>
<organism evidence="2 3">
    <name type="scientific">Evansella tamaricis</name>
    <dbReference type="NCBI Taxonomy" id="2069301"/>
    <lineage>
        <taxon>Bacteria</taxon>
        <taxon>Bacillati</taxon>
        <taxon>Bacillota</taxon>
        <taxon>Bacilli</taxon>
        <taxon>Bacillales</taxon>
        <taxon>Bacillaceae</taxon>
        <taxon>Evansella</taxon>
    </lineage>
</organism>